<protein>
    <submittedName>
        <fullName evidence="5">LacI family transcriptional regulator</fullName>
    </submittedName>
</protein>
<proteinExistence type="predicted"/>
<dbReference type="SUPFAM" id="SSF47413">
    <property type="entry name" value="lambda repressor-like DNA-binding domains"/>
    <property type="match status" value="1"/>
</dbReference>
<dbReference type="Gene3D" id="1.10.260.40">
    <property type="entry name" value="lambda repressor-like DNA-binding domains"/>
    <property type="match status" value="1"/>
</dbReference>
<dbReference type="SMART" id="SM00354">
    <property type="entry name" value="HTH_LACI"/>
    <property type="match status" value="1"/>
</dbReference>
<sequence>MTNIRDLAHEANVSVTTVSRVLNDHPYVAEEKRRAVKEAILKLGYIRNQTAVHLSTGRTKTIGVMLPFVDHPYHAAILQGIAKSAFEDAYRFLTWQTNYFEEHERTVLRALAQREVDGLIIVSHSLAVSEILSYEQYGPIVFCELHEYVSSVYINHYTAFCKGLTALQQLGHHRIGICLGRADSTNSRARKQAYHDLVEPNSNDWVYEQTLTIEDGTRVAEHWLSQKQRPSAIMTTSDHVAAGLIIALRKRGYRIPEDLSVIGFDGSDLAEVLDLTTIAIPYALIGQQAFSLVTRDVMNQPLQIEIPATLQMGNTAAQLPSAD</sequence>
<dbReference type="PROSITE" id="PS00356">
    <property type="entry name" value="HTH_LACI_1"/>
    <property type="match status" value="1"/>
</dbReference>
<dbReference type="Pfam" id="PF00532">
    <property type="entry name" value="Peripla_BP_1"/>
    <property type="match status" value="1"/>
</dbReference>
<dbReference type="AlphaFoldDB" id="A0A653I6P9"/>
<gene>
    <name evidence="5" type="ORF">EXIGUO9Y_190028</name>
</gene>
<dbReference type="InterPro" id="IPR028082">
    <property type="entry name" value="Peripla_BP_I"/>
</dbReference>
<evidence type="ECO:0000256" key="1">
    <source>
        <dbReference type="ARBA" id="ARBA00023015"/>
    </source>
</evidence>
<dbReference type="PANTHER" id="PTHR30146:SF105">
    <property type="entry name" value="CATABOLITE CONTROL PROTEIN B"/>
    <property type="match status" value="1"/>
</dbReference>
<dbReference type="PROSITE" id="PS50932">
    <property type="entry name" value="HTH_LACI_2"/>
    <property type="match status" value="1"/>
</dbReference>
<keyword evidence="3" id="KW-0804">Transcription</keyword>
<dbReference type="InterPro" id="IPR010982">
    <property type="entry name" value="Lambda_DNA-bd_dom_sf"/>
</dbReference>
<evidence type="ECO:0000313" key="6">
    <source>
        <dbReference type="Proteomes" id="UP000439752"/>
    </source>
</evidence>
<keyword evidence="6" id="KW-1185">Reference proteome</keyword>
<feature type="domain" description="HTH lacI-type" evidence="4">
    <location>
        <begin position="2"/>
        <end position="56"/>
    </location>
</feature>
<keyword evidence="2" id="KW-0238">DNA-binding</keyword>
<name>A0A653I6P9_9BACL</name>
<dbReference type="Pfam" id="PF00356">
    <property type="entry name" value="LacI"/>
    <property type="match status" value="1"/>
</dbReference>
<dbReference type="GO" id="GO:0000976">
    <property type="term" value="F:transcription cis-regulatory region binding"/>
    <property type="evidence" value="ECO:0007669"/>
    <property type="project" value="TreeGrafter"/>
</dbReference>
<dbReference type="SUPFAM" id="SSF53822">
    <property type="entry name" value="Periplasmic binding protein-like I"/>
    <property type="match status" value="1"/>
</dbReference>
<dbReference type="GO" id="GO:0003700">
    <property type="term" value="F:DNA-binding transcription factor activity"/>
    <property type="evidence" value="ECO:0007669"/>
    <property type="project" value="TreeGrafter"/>
</dbReference>
<dbReference type="RefSeq" id="WP_029332017.1">
    <property type="nucleotide sequence ID" value="NZ_LR732311.1"/>
</dbReference>
<reference evidence="5 6" key="1">
    <citation type="submission" date="2019-10" db="EMBL/GenBank/DDBJ databases">
        <authorList>
            <person name="Karimi E."/>
        </authorList>
    </citation>
    <scope>NUCLEOTIDE SEQUENCE [LARGE SCALE GENOMIC DNA]</scope>
    <source>
        <strain evidence="5">Exiguobacterium sp. 9Y</strain>
    </source>
</reference>
<dbReference type="EMBL" id="CABWKQ010000011">
    <property type="protein sequence ID" value="VWX34529.1"/>
    <property type="molecule type" value="Genomic_DNA"/>
</dbReference>
<dbReference type="PANTHER" id="PTHR30146">
    <property type="entry name" value="LACI-RELATED TRANSCRIPTIONAL REPRESSOR"/>
    <property type="match status" value="1"/>
</dbReference>
<dbReference type="CDD" id="cd06286">
    <property type="entry name" value="PBP1_CcpB-like"/>
    <property type="match status" value="1"/>
</dbReference>
<dbReference type="Gene3D" id="3.40.50.2300">
    <property type="match status" value="2"/>
</dbReference>
<evidence type="ECO:0000313" key="5">
    <source>
        <dbReference type="EMBL" id="VWX34529.1"/>
    </source>
</evidence>
<evidence type="ECO:0000259" key="4">
    <source>
        <dbReference type="PROSITE" id="PS50932"/>
    </source>
</evidence>
<organism evidence="5 6">
    <name type="scientific">Exiguobacterium oxidotolerans</name>
    <dbReference type="NCBI Taxonomy" id="223958"/>
    <lineage>
        <taxon>Bacteria</taxon>
        <taxon>Bacillati</taxon>
        <taxon>Bacillota</taxon>
        <taxon>Bacilli</taxon>
        <taxon>Bacillales</taxon>
        <taxon>Bacillales Family XII. Incertae Sedis</taxon>
        <taxon>Exiguobacterium</taxon>
    </lineage>
</organism>
<dbReference type="InterPro" id="IPR001761">
    <property type="entry name" value="Peripla_BP/Lac1_sug-bd_dom"/>
</dbReference>
<evidence type="ECO:0000256" key="3">
    <source>
        <dbReference type="ARBA" id="ARBA00023163"/>
    </source>
</evidence>
<evidence type="ECO:0000256" key="2">
    <source>
        <dbReference type="ARBA" id="ARBA00023125"/>
    </source>
</evidence>
<dbReference type="Proteomes" id="UP000439752">
    <property type="component" value="Unassembled WGS sequence"/>
</dbReference>
<dbReference type="CDD" id="cd01392">
    <property type="entry name" value="HTH_LacI"/>
    <property type="match status" value="1"/>
</dbReference>
<dbReference type="InterPro" id="IPR000843">
    <property type="entry name" value="HTH_LacI"/>
</dbReference>
<keyword evidence="1" id="KW-0805">Transcription regulation</keyword>
<accession>A0A653I6P9</accession>